<protein>
    <submittedName>
        <fullName evidence="2">Uncharacterized protein</fullName>
    </submittedName>
</protein>
<reference evidence="3 5" key="3">
    <citation type="submission" date="2016-10" db="EMBL/GenBank/DDBJ databases">
        <authorList>
            <person name="de Groot N.N."/>
        </authorList>
    </citation>
    <scope>NUCLEOTIDE SEQUENCE [LARGE SCALE GENOMIC DNA]</scope>
    <source>
        <strain evidence="3 5">OGL-20</strain>
    </source>
</reference>
<dbReference type="EMBL" id="LIXN01000003">
    <property type="protein sequence ID" value="KQH83021.1"/>
    <property type="molecule type" value="Genomic_DNA"/>
</dbReference>
<dbReference type="RefSeq" id="WP_055428676.1">
    <property type="nucleotide sequence ID" value="NZ_CP015105.1"/>
</dbReference>
<evidence type="ECO:0000313" key="4">
    <source>
        <dbReference type="Proteomes" id="UP000051862"/>
    </source>
</evidence>
<dbReference type="Proteomes" id="UP000182125">
    <property type="component" value="Unassembled WGS sequence"/>
</dbReference>
<dbReference type="EMBL" id="CP015105">
    <property type="protein sequence ID" value="ASJ12286.1"/>
    <property type="molecule type" value="Genomic_DNA"/>
</dbReference>
<dbReference type="Proteomes" id="UP000051862">
    <property type="component" value="Unassembled WGS sequence"/>
</dbReference>
<dbReference type="PATRIC" id="fig|277988.4.peg.422"/>
<name>A0A0Q2QSL6_9EURY</name>
<gene>
    <name evidence="1" type="ORF">A3L14_05000</name>
    <name evidence="2" type="ORF">AMR53_01995</name>
    <name evidence="3" type="ORF">SAMN05216170_0967</name>
</gene>
<sequence>MRRYLFPVVVVLIVLGGILSTAYALSQPPSQRTLALALENTKRYQFSRSVEFKQYRVYIVHNGNSKNIRREFLYKGRTVTKGTVDLTKGVVTEYDELYINGSLVMKGEVVFDLNTGKISGTVTLANGTKMDILQFWERYYGINPEQAMAMMRANLPTLLLRDVALGSKNFQALKDSVSLTDRILMGLGLKEKLFEYRFTARNGAEWRVFVNSNGIPVRFEYDSEDAKVVVDVTPLD</sequence>
<evidence type="ECO:0000313" key="2">
    <source>
        <dbReference type="EMBL" id="KQH83021.1"/>
    </source>
</evidence>
<dbReference type="KEGG" id="ttd:A3L14_05000"/>
<accession>A0A0Q2QSL6</accession>
<evidence type="ECO:0000313" key="6">
    <source>
        <dbReference type="Proteomes" id="UP000250136"/>
    </source>
</evidence>
<dbReference type="Proteomes" id="UP000250136">
    <property type="component" value="Chromosome"/>
</dbReference>
<keyword evidence="6" id="KW-1185">Reference proteome</keyword>
<dbReference type="OrthoDB" id="95179at2157"/>
<organism evidence="2 4">
    <name type="scientific">Thermococcus thioreducens</name>
    <dbReference type="NCBI Taxonomy" id="277988"/>
    <lineage>
        <taxon>Archaea</taxon>
        <taxon>Methanobacteriati</taxon>
        <taxon>Methanobacteriota</taxon>
        <taxon>Thermococci</taxon>
        <taxon>Thermococcales</taxon>
        <taxon>Thermococcaceae</taxon>
        <taxon>Thermococcus</taxon>
    </lineage>
</organism>
<evidence type="ECO:0000313" key="1">
    <source>
        <dbReference type="EMBL" id="ASJ12286.1"/>
    </source>
</evidence>
<reference evidence="2 4" key="1">
    <citation type="submission" date="2015-08" db="EMBL/GenBank/DDBJ databases">
        <title>Thermococcus thioreducens DSM 14981 genome sequencing.</title>
        <authorList>
            <person name="Hong S.-J."/>
            <person name="Kim M.-C."/>
            <person name="Shin J.-H."/>
        </authorList>
    </citation>
    <scope>NUCLEOTIDE SEQUENCE [LARGE SCALE GENOMIC DNA]</scope>
    <source>
        <strain evidence="2 4">DSM 14981</strain>
    </source>
</reference>
<dbReference type="STRING" id="277988.SAMN05216170_0967"/>
<proteinExistence type="predicted"/>
<dbReference type="EMBL" id="FOIW01000001">
    <property type="protein sequence ID" value="SEV93511.1"/>
    <property type="molecule type" value="Genomic_DNA"/>
</dbReference>
<dbReference type="GeneID" id="33333757"/>
<evidence type="ECO:0000313" key="5">
    <source>
        <dbReference type="Proteomes" id="UP000182125"/>
    </source>
</evidence>
<dbReference type="AlphaFoldDB" id="A0A0Q2QSL6"/>
<evidence type="ECO:0000313" key="3">
    <source>
        <dbReference type="EMBL" id="SEV93511.1"/>
    </source>
</evidence>
<reference evidence="1 6" key="2">
    <citation type="submission" date="2016-04" db="EMBL/GenBank/DDBJ databases">
        <title>Complete genome sequence of Thermococcus thioreducens type strain OGL-20P.</title>
        <authorList>
            <person name="Oger P.M."/>
        </authorList>
    </citation>
    <scope>NUCLEOTIDE SEQUENCE [LARGE SCALE GENOMIC DNA]</scope>
    <source>
        <strain evidence="1 6">OGL-20P</strain>
    </source>
</reference>